<feature type="domain" description="SDH C-terminal" evidence="11">
    <location>
        <begin position="252"/>
        <end position="278"/>
    </location>
</feature>
<evidence type="ECO:0000313" key="13">
    <source>
        <dbReference type="Proteomes" id="UP000274907"/>
    </source>
</evidence>
<dbReference type="GO" id="GO:0009073">
    <property type="term" value="P:aromatic amino acid family biosynthetic process"/>
    <property type="evidence" value="ECO:0007669"/>
    <property type="project" value="UniProtKB-KW"/>
</dbReference>
<protein>
    <recommendedName>
        <fullName evidence="9">Shikimate dehydrogenase (NADP(+))</fullName>
        <shortName evidence="9">SDH</shortName>
        <ecNumber evidence="9">1.1.1.25</ecNumber>
    </recommendedName>
</protein>
<feature type="binding site" evidence="9">
    <location>
        <begin position="18"/>
        <end position="20"/>
    </location>
    <ligand>
        <name>shikimate</name>
        <dbReference type="ChEBI" id="CHEBI:36208"/>
    </ligand>
</feature>
<dbReference type="FunFam" id="3.40.50.720:FF:000086">
    <property type="entry name" value="Quinate/shikimate dehydrogenase"/>
    <property type="match status" value="1"/>
</dbReference>
<dbReference type="GO" id="GO:0008652">
    <property type="term" value="P:amino acid biosynthetic process"/>
    <property type="evidence" value="ECO:0007669"/>
    <property type="project" value="UniProtKB-KW"/>
</dbReference>
<dbReference type="GO" id="GO:0019632">
    <property type="term" value="P:shikimate metabolic process"/>
    <property type="evidence" value="ECO:0007669"/>
    <property type="project" value="UniProtKB-ARBA"/>
</dbReference>
<feature type="domain" description="Shikimate dehydrogenase substrate binding N-terminal" evidence="10">
    <location>
        <begin position="10"/>
        <end position="97"/>
    </location>
</feature>
<evidence type="ECO:0000259" key="10">
    <source>
        <dbReference type="Pfam" id="PF08501"/>
    </source>
</evidence>
<comment type="pathway">
    <text evidence="8">Aromatic compound metabolism; 3,4-dihydroxybenzoate biosynthesis; 3-dehydroquinate from D-quinate (NAD(+) route).</text>
</comment>
<dbReference type="HAMAP" id="MF_00222">
    <property type="entry name" value="Shikimate_DH_AroE"/>
    <property type="match status" value="1"/>
</dbReference>
<comment type="caution">
    <text evidence="12">The sequence shown here is derived from an EMBL/GenBank/DDBJ whole genome shotgun (WGS) entry which is preliminary data.</text>
</comment>
<dbReference type="NCBIfam" id="NF010631">
    <property type="entry name" value="PRK14027.1"/>
    <property type="match status" value="1"/>
</dbReference>
<dbReference type="OrthoDB" id="9776868at2"/>
<dbReference type="NCBIfam" id="NF001319">
    <property type="entry name" value="PRK00258.3-3"/>
    <property type="match status" value="1"/>
</dbReference>
<dbReference type="SUPFAM" id="SSF51735">
    <property type="entry name" value="NAD(P)-binding Rossmann-fold domains"/>
    <property type="match status" value="1"/>
</dbReference>
<dbReference type="Pfam" id="PF18317">
    <property type="entry name" value="SDH_C"/>
    <property type="match status" value="1"/>
</dbReference>
<keyword evidence="9" id="KW-0521">NADP</keyword>
<dbReference type="InterPro" id="IPR041121">
    <property type="entry name" value="SDH_C"/>
</dbReference>
<keyword evidence="4 9" id="KW-0560">Oxidoreductase</keyword>
<dbReference type="InterPro" id="IPR036291">
    <property type="entry name" value="NAD(P)-bd_dom_sf"/>
</dbReference>
<dbReference type="Pfam" id="PF08501">
    <property type="entry name" value="Shikimate_dh_N"/>
    <property type="match status" value="1"/>
</dbReference>
<feature type="binding site" evidence="9">
    <location>
        <position position="86"/>
    </location>
    <ligand>
        <name>NADP(+)</name>
        <dbReference type="ChEBI" id="CHEBI:58349"/>
    </ligand>
</feature>
<feature type="active site" description="Proton acceptor" evidence="9">
    <location>
        <position position="74"/>
    </location>
</feature>
<keyword evidence="13" id="KW-1185">Reference proteome</keyword>
<evidence type="ECO:0000256" key="6">
    <source>
        <dbReference type="ARBA" id="ARBA00051639"/>
    </source>
</evidence>
<feature type="binding site" evidence="9">
    <location>
        <position position="229"/>
    </location>
    <ligand>
        <name>NADP(+)</name>
        <dbReference type="ChEBI" id="CHEBI:58349"/>
    </ligand>
</feature>
<gene>
    <name evidence="9" type="primary">aroE</name>
    <name evidence="12" type="ORF">EAH68_04165</name>
</gene>
<feature type="binding site" evidence="9">
    <location>
        <position position="259"/>
    </location>
    <ligand>
        <name>shikimate</name>
        <dbReference type="ChEBI" id="CHEBI:36208"/>
    </ligand>
</feature>
<evidence type="ECO:0000259" key="11">
    <source>
        <dbReference type="Pfam" id="PF18317"/>
    </source>
</evidence>
<keyword evidence="3 9" id="KW-0028">Amino-acid biosynthesis</keyword>
<comment type="caution">
    <text evidence="9">Lacks conserved residue(s) required for the propagation of feature annotation.</text>
</comment>
<dbReference type="RefSeq" id="WP_126120079.1">
    <property type="nucleotide sequence ID" value="NZ_RXHJ01000005.1"/>
</dbReference>
<dbReference type="AlphaFoldDB" id="A0A430HZ46"/>
<name>A0A430HZ46_9CORY</name>
<dbReference type="CDD" id="cd01065">
    <property type="entry name" value="NAD_bind_Shikimate_DH"/>
    <property type="match status" value="1"/>
</dbReference>
<dbReference type="GO" id="GO:0030266">
    <property type="term" value="F:quinate 3-dehydrogenase (NAD+) activity"/>
    <property type="evidence" value="ECO:0007669"/>
    <property type="project" value="UniProtKB-EC"/>
</dbReference>
<dbReference type="PANTHER" id="PTHR21089:SF1">
    <property type="entry name" value="BIFUNCTIONAL 3-DEHYDROQUINATE DEHYDRATASE_SHIKIMATE DEHYDROGENASE, CHLOROPLASTIC"/>
    <property type="match status" value="1"/>
</dbReference>
<evidence type="ECO:0000256" key="5">
    <source>
        <dbReference type="ARBA" id="ARBA00023141"/>
    </source>
</evidence>
<dbReference type="Gene3D" id="3.40.50.10860">
    <property type="entry name" value="Leucine Dehydrogenase, chain A, domain 1"/>
    <property type="match status" value="1"/>
</dbReference>
<evidence type="ECO:0000313" key="12">
    <source>
        <dbReference type="EMBL" id="RSZ64205.1"/>
    </source>
</evidence>
<feature type="binding site" evidence="9">
    <location>
        <begin position="135"/>
        <end position="139"/>
    </location>
    <ligand>
        <name>NADP(+)</name>
        <dbReference type="ChEBI" id="CHEBI:58349"/>
    </ligand>
</feature>
<comment type="function">
    <text evidence="9">Involved in the biosynthesis of the chorismate, which leads to the biosynthesis of aromatic amino acids. Catalyzes the reversible NADPH linked reduction of 3-dehydroshikimate (DHSA) to yield shikimate (SA).</text>
</comment>
<dbReference type="InterPro" id="IPR013708">
    <property type="entry name" value="Shikimate_DH-bd_N"/>
</dbReference>
<sequence>MNRESILLGLIGEDISLSRTPAMHEAEGLAHGAATVYRRLDTRTERLREKTLAELLEAARATGYNGLNITHPYKQTVLPLLDHVSEQAAQLGSVNTVVISAEGRTTGYNTDVTGFARGLEEGLADATMTEVVQVGAGGVGNAVAYSLVTHGVERLYVADLDPGRAHSLAEEINAAVGREAVRGVDAVGIEEIISRADGVVNATPMGMPAHPGTAFDTSCLMPRHWVGDVVYMPLETRLLAEARAVGCRTLDGTGMAIHQAVDAFRLFTGLEPDAERMRTTFLSLS</sequence>
<comment type="pathway">
    <text evidence="1 9">Metabolic intermediate biosynthesis; chorismate biosynthesis; chorismate from D-erythrose 4-phosphate and phosphoenolpyruvate: step 4/7.</text>
</comment>
<dbReference type="PANTHER" id="PTHR21089">
    <property type="entry name" value="SHIKIMATE DEHYDROGENASE"/>
    <property type="match status" value="1"/>
</dbReference>
<dbReference type="EMBL" id="RXHJ01000005">
    <property type="protein sequence ID" value="RSZ64205.1"/>
    <property type="molecule type" value="Genomic_DNA"/>
</dbReference>
<evidence type="ECO:0000256" key="2">
    <source>
        <dbReference type="ARBA" id="ARBA00011738"/>
    </source>
</evidence>
<feature type="binding site" evidence="9">
    <location>
        <position position="231"/>
    </location>
    <ligand>
        <name>shikimate</name>
        <dbReference type="ChEBI" id="CHEBI:36208"/>
    </ligand>
</feature>
<evidence type="ECO:0000256" key="8">
    <source>
        <dbReference type="ARBA" id="ARBA00060613"/>
    </source>
</evidence>
<feature type="binding site" evidence="9">
    <location>
        <position position="252"/>
    </location>
    <ligand>
        <name>NADP(+)</name>
        <dbReference type="ChEBI" id="CHEBI:58349"/>
    </ligand>
</feature>
<dbReference type="GO" id="GO:0009423">
    <property type="term" value="P:chorismate biosynthetic process"/>
    <property type="evidence" value="ECO:0007669"/>
    <property type="project" value="UniProtKB-UniRule"/>
</dbReference>
<dbReference type="GO" id="GO:0050661">
    <property type="term" value="F:NADP binding"/>
    <property type="evidence" value="ECO:0007669"/>
    <property type="project" value="TreeGrafter"/>
</dbReference>
<dbReference type="NCBIfam" id="NF009201">
    <property type="entry name" value="PRK12549.1"/>
    <property type="match status" value="1"/>
</dbReference>
<proteinExistence type="inferred from homology"/>
<feature type="binding site" evidence="9">
    <location>
        <position position="70"/>
    </location>
    <ligand>
        <name>shikimate</name>
        <dbReference type="ChEBI" id="CHEBI:36208"/>
    </ligand>
</feature>
<feature type="binding site" evidence="9">
    <location>
        <position position="95"/>
    </location>
    <ligand>
        <name>shikimate</name>
        <dbReference type="ChEBI" id="CHEBI:36208"/>
    </ligand>
</feature>
<dbReference type="GO" id="GO:0052734">
    <property type="term" value="F:shikimate 3-dehydrogenase (NAD+) activity"/>
    <property type="evidence" value="ECO:0007669"/>
    <property type="project" value="RHEA"/>
</dbReference>
<dbReference type="EC" id="1.1.1.25" evidence="9"/>
<accession>A0A430HZ46</accession>
<dbReference type="Gene3D" id="3.40.50.720">
    <property type="entry name" value="NAD(P)-binding Rossmann-like Domain"/>
    <property type="match status" value="1"/>
</dbReference>
<dbReference type="UniPathway" id="UPA00053">
    <property type="reaction ID" value="UER00087"/>
</dbReference>
<comment type="catalytic activity">
    <reaction evidence="6">
        <text>L-quinate + NAD(+) = 3-dehydroquinate + NADH + H(+)</text>
        <dbReference type="Rhea" id="RHEA:22364"/>
        <dbReference type="ChEBI" id="CHEBI:15378"/>
        <dbReference type="ChEBI" id="CHEBI:29751"/>
        <dbReference type="ChEBI" id="CHEBI:32364"/>
        <dbReference type="ChEBI" id="CHEBI:57540"/>
        <dbReference type="ChEBI" id="CHEBI:57945"/>
        <dbReference type="EC" id="1.1.1.24"/>
    </reaction>
</comment>
<comment type="similarity">
    <text evidence="9">Belongs to the shikimate dehydrogenase family.</text>
</comment>
<feature type="binding site" evidence="9">
    <location>
        <position position="111"/>
    </location>
    <ligand>
        <name>shikimate</name>
        <dbReference type="ChEBI" id="CHEBI:36208"/>
    </ligand>
</feature>
<dbReference type="InterPro" id="IPR022893">
    <property type="entry name" value="Shikimate_DH_fam"/>
</dbReference>
<comment type="subunit">
    <text evidence="2 9">Homodimer.</text>
</comment>
<dbReference type="InterPro" id="IPR046346">
    <property type="entry name" value="Aminoacid_DH-like_N_sf"/>
</dbReference>
<evidence type="ECO:0000256" key="9">
    <source>
        <dbReference type="HAMAP-Rule" id="MF_00222"/>
    </source>
</evidence>
<keyword evidence="5 9" id="KW-0057">Aromatic amino acid biosynthesis</keyword>
<organism evidence="12 13">
    <name type="scientific">Corynebacterium hylobatis</name>
    <dbReference type="NCBI Taxonomy" id="1859290"/>
    <lineage>
        <taxon>Bacteria</taxon>
        <taxon>Bacillati</taxon>
        <taxon>Actinomycetota</taxon>
        <taxon>Actinomycetes</taxon>
        <taxon>Mycobacteriales</taxon>
        <taxon>Corynebacteriaceae</taxon>
        <taxon>Corynebacterium</taxon>
    </lineage>
</organism>
<dbReference type="GO" id="GO:0005829">
    <property type="term" value="C:cytosol"/>
    <property type="evidence" value="ECO:0007669"/>
    <property type="project" value="TreeGrafter"/>
</dbReference>
<evidence type="ECO:0000256" key="4">
    <source>
        <dbReference type="ARBA" id="ARBA00023002"/>
    </source>
</evidence>
<reference evidence="12 13" key="1">
    <citation type="submission" date="2018-12" db="EMBL/GenBank/DDBJ databases">
        <title>YIM 101343 draft genome.</title>
        <authorList>
            <person name="Chen X."/>
        </authorList>
    </citation>
    <scope>NUCLEOTIDE SEQUENCE [LARGE SCALE GENOMIC DNA]</scope>
    <source>
        <strain evidence="12 13">YIM 101343</strain>
    </source>
</reference>
<comment type="catalytic activity">
    <reaction evidence="7">
        <text>shikimate + NAD(+) = 3-dehydroshikimate + NADH + H(+)</text>
        <dbReference type="Rhea" id="RHEA:17741"/>
        <dbReference type="ChEBI" id="CHEBI:15378"/>
        <dbReference type="ChEBI" id="CHEBI:16630"/>
        <dbReference type="ChEBI" id="CHEBI:36208"/>
        <dbReference type="ChEBI" id="CHEBI:57540"/>
        <dbReference type="ChEBI" id="CHEBI:57945"/>
    </reaction>
</comment>
<evidence type="ECO:0000256" key="7">
    <source>
        <dbReference type="ARBA" id="ARBA00052329"/>
    </source>
</evidence>
<evidence type="ECO:0000256" key="3">
    <source>
        <dbReference type="ARBA" id="ARBA00022605"/>
    </source>
</evidence>
<dbReference type="GO" id="GO:0004764">
    <property type="term" value="F:shikimate 3-dehydrogenase (NADP+) activity"/>
    <property type="evidence" value="ECO:0007669"/>
    <property type="project" value="UniProtKB-UniRule"/>
</dbReference>
<evidence type="ECO:0000256" key="1">
    <source>
        <dbReference type="ARBA" id="ARBA00004871"/>
    </source>
</evidence>
<dbReference type="SUPFAM" id="SSF53223">
    <property type="entry name" value="Aminoacid dehydrogenase-like, N-terminal domain"/>
    <property type="match status" value="1"/>
</dbReference>
<comment type="catalytic activity">
    <reaction evidence="9">
        <text>shikimate + NADP(+) = 3-dehydroshikimate + NADPH + H(+)</text>
        <dbReference type="Rhea" id="RHEA:17737"/>
        <dbReference type="ChEBI" id="CHEBI:15378"/>
        <dbReference type="ChEBI" id="CHEBI:16630"/>
        <dbReference type="ChEBI" id="CHEBI:36208"/>
        <dbReference type="ChEBI" id="CHEBI:57783"/>
        <dbReference type="ChEBI" id="CHEBI:58349"/>
        <dbReference type="EC" id="1.1.1.25"/>
    </reaction>
</comment>
<dbReference type="Proteomes" id="UP000274907">
    <property type="component" value="Unassembled WGS sequence"/>
</dbReference>